<keyword evidence="6" id="KW-0963">Cytoplasm</keyword>
<dbReference type="SUPFAM" id="SSF50249">
    <property type="entry name" value="Nucleic acid-binding proteins"/>
    <property type="match status" value="1"/>
</dbReference>
<organism evidence="17 18">
    <name type="scientific">Conexivisphaera calida</name>
    <dbReference type="NCBI Taxonomy" id="1874277"/>
    <lineage>
        <taxon>Archaea</taxon>
        <taxon>Nitrososphaerota</taxon>
        <taxon>Conexivisphaeria</taxon>
        <taxon>Conexivisphaerales</taxon>
        <taxon>Conexivisphaeraceae</taxon>
        <taxon>Conexivisphaera</taxon>
    </lineage>
</organism>
<keyword evidence="10" id="KW-0067">ATP-binding</keyword>
<evidence type="ECO:0000256" key="1">
    <source>
        <dbReference type="ARBA" id="ARBA00003314"/>
    </source>
</evidence>
<accession>A0A4P2VKW8</accession>
<protein>
    <recommendedName>
        <fullName evidence="5">Methionine--tRNA ligase</fullName>
        <ecNumber evidence="4">6.1.1.10</ecNumber>
    </recommendedName>
    <alternativeName>
        <fullName evidence="14">Methionyl-tRNA synthetase</fullName>
    </alternativeName>
</protein>
<dbReference type="Gene3D" id="2.40.50.140">
    <property type="entry name" value="Nucleic acid-binding proteins"/>
    <property type="match status" value="1"/>
</dbReference>
<evidence type="ECO:0000313" key="18">
    <source>
        <dbReference type="Proteomes" id="UP000509448"/>
    </source>
</evidence>
<proteinExistence type="predicted"/>
<evidence type="ECO:0000256" key="3">
    <source>
        <dbReference type="ARBA" id="ARBA00011738"/>
    </source>
</evidence>
<dbReference type="InterPro" id="IPR012340">
    <property type="entry name" value="NA-bd_OB-fold"/>
</dbReference>
<evidence type="ECO:0000256" key="6">
    <source>
        <dbReference type="ARBA" id="ARBA00022490"/>
    </source>
</evidence>
<dbReference type="KEGG" id="ccai:NAS2_0466"/>
<evidence type="ECO:0000256" key="9">
    <source>
        <dbReference type="ARBA" id="ARBA00022741"/>
    </source>
</evidence>
<evidence type="ECO:0000313" key="17">
    <source>
        <dbReference type="EMBL" id="BBE41855.1"/>
    </source>
</evidence>
<comment type="function">
    <text evidence="1">Is required not only for elongation of protein synthesis but also for the initiation of all mRNA translation through initiator tRNA(fMet) aminoacylation.</text>
</comment>
<dbReference type="GO" id="GO:0004825">
    <property type="term" value="F:methionine-tRNA ligase activity"/>
    <property type="evidence" value="ECO:0007669"/>
    <property type="project" value="UniProtKB-EC"/>
</dbReference>
<keyword evidence="7" id="KW-0820">tRNA-binding</keyword>
<feature type="domain" description="TRNA-binding" evidence="16">
    <location>
        <begin position="9"/>
        <end position="109"/>
    </location>
</feature>
<name>A0A4P2VKW8_9ARCH</name>
<dbReference type="GO" id="GO:0005524">
    <property type="term" value="F:ATP binding"/>
    <property type="evidence" value="ECO:0007669"/>
    <property type="project" value="UniProtKB-KW"/>
</dbReference>
<sequence>MSEPISYEEFARLDLRVCRVVDAERIEGRKKVLKLTVDLGDERRTVVAGGAEYYSPDQFKGRLMIIVANLEPRLIAGVESKGMLLAADVEGRPIWLTVAEEVPPGTKIR</sequence>
<gene>
    <name evidence="17" type="ORF">NAS2_0466</name>
</gene>
<keyword evidence="18" id="KW-1185">Reference proteome</keyword>
<keyword evidence="8 17" id="KW-0436">Ligase</keyword>
<keyword evidence="13 17" id="KW-0030">Aminoacyl-tRNA synthetase</keyword>
<dbReference type="GeneID" id="55584284"/>
<evidence type="ECO:0000256" key="5">
    <source>
        <dbReference type="ARBA" id="ARBA00018753"/>
    </source>
</evidence>
<evidence type="ECO:0000256" key="12">
    <source>
        <dbReference type="ARBA" id="ARBA00022917"/>
    </source>
</evidence>
<dbReference type="RefSeq" id="WP_174448150.1">
    <property type="nucleotide sequence ID" value="NZ_AP018732.1"/>
</dbReference>
<dbReference type="InterPro" id="IPR051270">
    <property type="entry name" value="Tyrosine-tRNA_ligase_regulator"/>
</dbReference>
<evidence type="ECO:0000256" key="8">
    <source>
        <dbReference type="ARBA" id="ARBA00022598"/>
    </source>
</evidence>
<dbReference type="GO" id="GO:0006431">
    <property type="term" value="P:methionyl-tRNA aminoacylation"/>
    <property type="evidence" value="ECO:0007669"/>
    <property type="project" value="InterPro"/>
</dbReference>
<evidence type="ECO:0000256" key="10">
    <source>
        <dbReference type="ARBA" id="ARBA00022840"/>
    </source>
</evidence>
<keyword evidence="12" id="KW-0648">Protein biosynthesis</keyword>
<dbReference type="Proteomes" id="UP000509448">
    <property type="component" value="Chromosome"/>
</dbReference>
<comment type="subunit">
    <text evidence="3">Homodimer.</text>
</comment>
<dbReference type="PROSITE" id="PS50886">
    <property type="entry name" value="TRBD"/>
    <property type="match status" value="1"/>
</dbReference>
<evidence type="ECO:0000256" key="7">
    <source>
        <dbReference type="ARBA" id="ARBA00022555"/>
    </source>
</evidence>
<dbReference type="Pfam" id="PF01588">
    <property type="entry name" value="tRNA_bind"/>
    <property type="match status" value="1"/>
</dbReference>
<dbReference type="InterPro" id="IPR002547">
    <property type="entry name" value="tRNA-bd_dom"/>
</dbReference>
<dbReference type="AlphaFoldDB" id="A0A4P2VKW8"/>
<evidence type="ECO:0000256" key="15">
    <source>
        <dbReference type="ARBA" id="ARBA00047364"/>
    </source>
</evidence>
<comment type="subcellular location">
    <subcellularLocation>
        <location evidence="2">Cytoplasm</location>
    </subcellularLocation>
</comment>
<keyword evidence="11" id="KW-0694">RNA-binding</keyword>
<reference evidence="17 18" key="1">
    <citation type="journal article" date="2019" name="ISME J.">
        <title>Isolation and characterization of a thermophilic sulfur- and iron-reducing thaumarchaeote from a terrestrial acidic hot spring.</title>
        <authorList>
            <person name="Kato S."/>
            <person name="Itoh T."/>
            <person name="Yuki M."/>
            <person name="Nagamori M."/>
            <person name="Ohnishi M."/>
            <person name="Uematsu K."/>
            <person name="Suzuki K."/>
            <person name="Takashina T."/>
            <person name="Ohkuma M."/>
        </authorList>
    </citation>
    <scope>NUCLEOTIDE SEQUENCE [LARGE SCALE GENOMIC DNA]</scope>
    <source>
        <strain evidence="17 18">NAS-02</strain>
    </source>
</reference>
<evidence type="ECO:0000256" key="2">
    <source>
        <dbReference type="ARBA" id="ARBA00004496"/>
    </source>
</evidence>
<evidence type="ECO:0000256" key="13">
    <source>
        <dbReference type="ARBA" id="ARBA00023146"/>
    </source>
</evidence>
<dbReference type="FunFam" id="2.40.50.140:FF:000042">
    <property type="entry name" value="Methionine--tRNA ligase"/>
    <property type="match status" value="1"/>
</dbReference>
<keyword evidence="9" id="KW-0547">Nucleotide-binding</keyword>
<dbReference type="GO" id="GO:0000049">
    <property type="term" value="F:tRNA binding"/>
    <property type="evidence" value="ECO:0007669"/>
    <property type="project" value="UniProtKB-KW"/>
</dbReference>
<dbReference type="PANTHER" id="PTHR11586">
    <property type="entry name" value="TRNA-AMINOACYLATION COFACTOR ARC1 FAMILY MEMBER"/>
    <property type="match status" value="1"/>
</dbReference>
<dbReference type="EC" id="6.1.1.10" evidence="4"/>
<evidence type="ECO:0000256" key="11">
    <source>
        <dbReference type="ARBA" id="ARBA00022884"/>
    </source>
</evidence>
<evidence type="ECO:0000256" key="4">
    <source>
        <dbReference type="ARBA" id="ARBA00012838"/>
    </source>
</evidence>
<dbReference type="PANTHER" id="PTHR11586:SF37">
    <property type="entry name" value="TRNA-BINDING DOMAIN-CONTAINING PROTEIN"/>
    <property type="match status" value="1"/>
</dbReference>
<dbReference type="CDD" id="cd02800">
    <property type="entry name" value="tRNA_bind_EcMetRS_like"/>
    <property type="match status" value="1"/>
</dbReference>
<dbReference type="GO" id="GO:0005737">
    <property type="term" value="C:cytoplasm"/>
    <property type="evidence" value="ECO:0007669"/>
    <property type="project" value="UniProtKB-SubCell"/>
</dbReference>
<evidence type="ECO:0000259" key="16">
    <source>
        <dbReference type="PROSITE" id="PS50886"/>
    </source>
</evidence>
<dbReference type="InterPro" id="IPR004495">
    <property type="entry name" value="Met-tRNA-synth_bsu_C"/>
</dbReference>
<evidence type="ECO:0000256" key="14">
    <source>
        <dbReference type="ARBA" id="ARBA00030904"/>
    </source>
</evidence>
<dbReference type="EMBL" id="AP018732">
    <property type="protein sequence ID" value="BBE41855.1"/>
    <property type="molecule type" value="Genomic_DNA"/>
</dbReference>
<dbReference type="OrthoDB" id="30609at2157"/>
<comment type="catalytic activity">
    <reaction evidence="15">
        <text>tRNA(Met) + L-methionine + ATP = L-methionyl-tRNA(Met) + AMP + diphosphate</text>
        <dbReference type="Rhea" id="RHEA:13481"/>
        <dbReference type="Rhea" id="RHEA-COMP:9667"/>
        <dbReference type="Rhea" id="RHEA-COMP:9698"/>
        <dbReference type="ChEBI" id="CHEBI:30616"/>
        <dbReference type="ChEBI" id="CHEBI:33019"/>
        <dbReference type="ChEBI" id="CHEBI:57844"/>
        <dbReference type="ChEBI" id="CHEBI:78442"/>
        <dbReference type="ChEBI" id="CHEBI:78530"/>
        <dbReference type="ChEBI" id="CHEBI:456215"/>
        <dbReference type="EC" id="6.1.1.10"/>
    </reaction>
</comment>